<accession>A0ABQ7FXU5</accession>
<evidence type="ECO:0000313" key="2">
    <source>
        <dbReference type="Proteomes" id="UP000815325"/>
    </source>
</evidence>
<dbReference type="EMBL" id="MU070571">
    <property type="protein sequence ID" value="KAF5827180.1"/>
    <property type="molecule type" value="Genomic_DNA"/>
</dbReference>
<name>A0ABQ7FXU5_DUNSA</name>
<proteinExistence type="predicted"/>
<dbReference type="Proteomes" id="UP000815325">
    <property type="component" value="Unassembled WGS sequence"/>
</dbReference>
<organism evidence="1 2">
    <name type="scientific">Dunaliella salina</name>
    <name type="common">Green alga</name>
    <name type="synonym">Protococcus salinus</name>
    <dbReference type="NCBI Taxonomy" id="3046"/>
    <lineage>
        <taxon>Eukaryota</taxon>
        <taxon>Viridiplantae</taxon>
        <taxon>Chlorophyta</taxon>
        <taxon>core chlorophytes</taxon>
        <taxon>Chlorophyceae</taxon>
        <taxon>CS clade</taxon>
        <taxon>Chlamydomonadales</taxon>
        <taxon>Dunaliellaceae</taxon>
        <taxon>Dunaliella</taxon>
    </lineage>
</organism>
<reference evidence="1" key="1">
    <citation type="submission" date="2017-08" db="EMBL/GenBank/DDBJ databases">
        <authorList>
            <person name="Polle J.E."/>
            <person name="Barry K."/>
            <person name="Cushman J."/>
            <person name="Schmutz J."/>
            <person name="Tran D."/>
            <person name="Hathwaick L.T."/>
            <person name="Yim W.C."/>
            <person name="Jenkins J."/>
            <person name="Mckie-Krisberg Z.M."/>
            <person name="Prochnik S."/>
            <person name="Lindquist E."/>
            <person name="Dockter R.B."/>
            <person name="Adam C."/>
            <person name="Molina H."/>
            <person name="Bunkerborg J."/>
            <person name="Jin E."/>
            <person name="Buchheim M."/>
            <person name="Magnuson J."/>
        </authorList>
    </citation>
    <scope>NUCLEOTIDE SEQUENCE</scope>
    <source>
        <strain evidence="1">CCAP 19/18</strain>
    </source>
</reference>
<evidence type="ECO:0000313" key="1">
    <source>
        <dbReference type="EMBL" id="KAF5827180.1"/>
    </source>
</evidence>
<gene>
    <name evidence="1" type="ORF">DUNSADRAFT_1188</name>
</gene>
<evidence type="ECO:0008006" key="3">
    <source>
        <dbReference type="Google" id="ProtNLM"/>
    </source>
</evidence>
<keyword evidence="2" id="KW-1185">Reference proteome</keyword>
<sequence>MACPLFSSKKCQGYQVCSYGHSSPAKPTLDFSVGARNGQGQTRGTAANLFDPHWSKKDITVRDGSSNCSKYGVRSSWMHPASSRNGADLDLQRLEARQYSLSIPSYKCACRYLTISGEGKHNT</sequence>
<comment type="caution">
    <text evidence="1">The sequence shown here is derived from an EMBL/GenBank/DDBJ whole genome shotgun (WGS) entry which is preliminary data.</text>
</comment>
<protein>
    <recommendedName>
        <fullName evidence="3">C3H1-type domain-containing protein</fullName>
    </recommendedName>
</protein>